<feature type="chain" id="PRO_5003636319" evidence="1">
    <location>
        <begin position="20"/>
        <end position="284"/>
    </location>
</feature>
<keyword evidence="1" id="KW-0732">Signal</keyword>
<dbReference type="KEGG" id="csl:COCSUDRAFT_19275"/>
<name>I0YMT1_COCSC</name>
<evidence type="ECO:0000256" key="1">
    <source>
        <dbReference type="SAM" id="SignalP"/>
    </source>
</evidence>
<evidence type="ECO:0000313" key="2">
    <source>
        <dbReference type="EMBL" id="EIE19700.1"/>
    </source>
</evidence>
<dbReference type="EMBL" id="AGSI01000018">
    <property type="protein sequence ID" value="EIE19700.1"/>
    <property type="molecule type" value="Genomic_DNA"/>
</dbReference>
<dbReference type="OrthoDB" id="409395at2759"/>
<dbReference type="Pfam" id="PF05096">
    <property type="entry name" value="Glu_cyclase_2"/>
    <property type="match status" value="1"/>
</dbReference>
<dbReference type="Proteomes" id="UP000007264">
    <property type="component" value="Unassembled WGS sequence"/>
</dbReference>
<protein>
    <submittedName>
        <fullName evidence="2">Glutamine cyclotransferase</fullName>
    </submittedName>
</protein>
<evidence type="ECO:0000313" key="3">
    <source>
        <dbReference type="Proteomes" id="UP000007264"/>
    </source>
</evidence>
<gene>
    <name evidence="2" type="ORF">COCSUDRAFT_19275</name>
</gene>
<accession>I0YMT1</accession>
<dbReference type="GO" id="GO:0016603">
    <property type="term" value="F:glutaminyl-peptide cyclotransferase activity"/>
    <property type="evidence" value="ECO:0007669"/>
    <property type="project" value="InterPro"/>
</dbReference>
<dbReference type="RefSeq" id="XP_005644244.1">
    <property type="nucleotide sequence ID" value="XM_005644187.1"/>
</dbReference>
<dbReference type="eggNOG" id="ENOG502QUQC">
    <property type="taxonomic scope" value="Eukaryota"/>
</dbReference>
<reference evidence="2 3" key="1">
    <citation type="journal article" date="2012" name="Genome Biol.">
        <title>The genome of the polar eukaryotic microalga coccomyxa subellipsoidea reveals traits of cold adaptation.</title>
        <authorList>
            <person name="Blanc G."/>
            <person name="Agarkova I."/>
            <person name="Grimwood J."/>
            <person name="Kuo A."/>
            <person name="Brueggeman A."/>
            <person name="Dunigan D."/>
            <person name="Gurnon J."/>
            <person name="Ladunga I."/>
            <person name="Lindquist E."/>
            <person name="Lucas S."/>
            <person name="Pangilinan J."/>
            <person name="Proschold T."/>
            <person name="Salamov A."/>
            <person name="Schmutz J."/>
            <person name="Weeks D."/>
            <person name="Yamada T."/>
            <person name="Claverie J.M."/>
            <person name="Grigoriev I."/>
            <person name="Van Etten J."/>
            <person name="Lomsadze A."/>
            <person name="Borodovsky M."/>
        </authorList>
    </citation>
    <scope>NUCLEOTIDE SEQUENCE [LARGE SCALE GENOMIC DNA]</scope>
    <source>
        <strain evidence="2 3">C-169</strain>
    </source>
</reference>
<dbReference type="PANTHER" id="PTHR31270:SF1">
    <property type="entry name" value="GLUTAMINYL-PEPTIDE CYCLOTRANSFERASE"/>
    <property type="match status" value="1"/>
</dbReference>
<dbReference type="AlphaFoldDB" id="I0YMT1"/>
<dbReference type="InterPro" id="IPR007788">
    <property type="entry name" value="QCT"/>
</dbReference>
<sequence length="284" mass="31502">MPQVLGLLFAVALVLRAKAQLNLPATPQLFTYDVVKEYPHDPDAFTQGLQFDRAGATEFFWESTGMHGQSTVRQVELESGKVLRSKALDPSDFGEGLTKLGNKLYQEVWQSGKLYEYDTLNFDDVKTLAGPLTDGWGITTDNTSLILSDGSSSLAFVDPATLTVTDGGFLVYALNELEYVNGEIWANIWLTDCIARIDPATGTVKAWILMSQLRTALQAQNIQQTYPMDVLNGIAYDDATGRLFVTGKYWPRLYEVKPRLQSASPNPLELLDARRRCIKSSSGF</sequence>
<dbReference type="STRING" id="574566.I0YMT1"/>
<comment type="caution">
    <text evidence="2">The sequence shown here is derived from an EMBL/GenBank/DDBJ whole genome shotgun (WGS) entry which is preliminary data.</text>
</comment>
<proteinExistence type="predicted"/>
<feature type="signal peptide" evidence="1">
    <location>
        <begin position="1"/>
        <end position="19"/>
    </location>
</feature>
<organism evidence="2 3">
    <name type="scientific">Coccomyxa subellipsoidea (strain C-169)</name>
    <name type="common">Green microalga</name>
    <dbReference type="NCBI Taxonomy" id="574566"/>
    <lineage>
        <taxon>Eukaryota</taxon>
        <taxon>Viridiplantae</taxon>
        <taxon>Chlorophyta</taxon>
        <taxon>core chlorophytes</taxon>
        <taxon>Trebouxiophyceae</taxon>
        <taxon>Trebouxiophyceae incertae sedis</taxon>
        <taxon>Coccomyxaceae</taxon>
        <taxon>Coccomyxa</taxon>
        <taxon>Coccomyxa subellipsoidea</taxon>
    </lineage>
</organism>
<keyword evidence="3" id="KW-1185">Reference proteome</keyword>
<dbReference type="SUPFAM" id="SSF63825">
    <property type="entry name" value="YWTD domain"/>
    <property type="match status" value="1"/>
</dbReference>
<dbReference type="PANTHER" id="PTHR31270">
    <property type="entry name" value="GLUTAMINYL-PEPTIDE CYCLOTRANSFERASE"/>
    <property type="match status" value="1"/>
</dbReference>
<dbReference type="GeneID" id="17037672"/>